<proteinExistence type="predicted"/>
<accession>A0A1F5VJN9</accession>
<sequence length="211" mass="23533">MYASRTDFTILEKAFVDGSKLKIDNQEITIRVLEAGILKVPGGYIVACDPFVMVGDTSPFAMKVVPGQYPVQIAVTSYENGDERIALARISFSKEKAERWEIAIFEGQDINALEEEEEVPAYGVDSATGSFMDKQGAAKLNEKMLTEGYTDYLFKELDRTYKNTRSWAVIDYGSANIIMFSSGCGDGFYISYWGYDSSNNLVSLTTDFEIL</sequence>
<comment type="caution">
    <text evidence="1">The sequence shown here is derived from an EMBL/GenBank/DDBJ whole genome shotgun (WGS) entry which is preliminary data.</text>
</comment>
<protein>
    <recommendedName>
        <fullName evidence="3">DUF4241 domain-containing protein</fullName>
    </recommendedName>
</protein>
<name>A0A1F5VJN9_9BACT</name>
<evidence type="ECO:0000313" key="2">
    <source>
        <dbReference type="Proteomes" id="UP000178943"/>
    </source>
</evidence>
<dbReference type="AlphaFoldDB" id="A0A1F5VJN9"/>
<evidence type="ECO:0000313" key="1">
    <source>
        <dbReference type="EMBL" id="OGF63625.1"/>
    </source>
</evidence>
<dbReference type="InterPro" id="IPR025335">
    <property type="entry name" value="DUF4241"/>
</dbReference>
<evidence type="ECO:0008006" key="3">
    <source>
        <dbReference type="Google" id="ProtNLM"/>
    </source>
</evidence>
<dbReference type="EMBL" id="MFGW01000158">
    <property type="protein sequence ID" value="OGF63625.1"/>
    <property type="molecule type" value="Genomic_DNA"/>
</dbReference>
<organism evidence="1 2">
    <name type="scientific">Candidatus Fischerbacteria bacterium RBG_13_37_8</name>
    <dbReference type="NCBI Taxonomy" id="1817863"/>
    <lineage>
        <taxon>Bacteria</taxon>
        <taxon>Candidatus Fischeribacteriota</taxon>
    </lineage>
</organism>
<dbReference type="STRING" id="1817863.A2Y62_00875"/>
<reference evidence="1 2" key="1">
    <citation type="journal article" date="2016" name="Nat. Commun.">
        <title>Thousands of microbial genomes shed light on interconnected biogeochemical processes in an aquifer system.</title>
        <authorList>
            <person name="Anantharaman K."/>
            <person name="Brown C.T."/>
            <person name="Hug L.A."/>
            <person name="Sharon I."/>
            <person name="Castelle C.J."/>
            <person name="Probst A.J."/>
            <person name="Thomas B.C."/>
            <person name="Singh A."/>
            <person name="Wilkins M.J."/>
            <person name="Karaoz U."/>
            <person name="Brodie E.L."/>
            <person name="Williams K.H."/>
            <person name="Hubbard S.S."/>
            <person name="Banfield J.F."/>
        </authorList>
    </citation>
    <scope>NUCLEOTIDE SEQUENCE [LARGE SCALE GENOMIC DNA]</scope>
</reference>
<dbReference type="Pfam" id="PF14025">
    <property type="entry name" value="DUF4241"/>
    <property type="match status" value="1"/>
</dbReference>
<dbReference type="Proteomes" id="UP000178943">
    <property type="component" value="Unassembled WGS sequence"/>
</dbReference>
<gene>
    <name evidence="1" type="ORF">A2Y62_00875</name>
</gene>